<keyword evidence="2" id="KW-1277">Toxin-antitoxin system</keyword>
<organism evidence="3 4">
    <name type="scientific">Neorhizobium galegae bv. officinalis</name>
    <dbReference type="NCBI Taxonomy" id="323656"/>
    <lineage>
        <taxon>Bacteria</taxon>
        <taxon>Pseudomonadati</taxon>
        <taxon>Pseudomonadota</taxon>
        <taxon>Alphaproteobacteria</taxon>
        <taxon>Hyphomicrobiales</taxon>
        <taxon>Rhizobiaceae</taxon>
        <taxon>Rhizobium/Agrobacterium group</taxon>
        <taxon>Neorhizobium</taxon>
    </lineage>
</organism>
<dbReference type="Gene3D" id="3.30.2310.20">
    <property type="entry name" value="RelE-like"/>
    <property type="match status" value="1"/>
</dbReference>
<gene>
    <name evidence="3" type="ORF">NGAL_HAMBI1189_28870</name>
</gene>
<sequence>MTYRLEFLPSARKEWDSLGQTLREQFKKKLTERLSHPRVPGDALRGMADHYKIKLRSAGYRLVYRVEDERITVVAVAVGRRERSEVYKAARTR</sequence>
<evidence type="ECO:0000256" key="2">
    <source>
        <dbReference type="ARBA" id="ARBA00022649"/>
    </source>
</evidence>
<dbReference type="PANTHER" id="PTHR35601">
    <property type="entry name" value="TOXIN RELE"/>
    <property type="match status" value="1"/>
</dbReference>
<dbReference type="Pfam" id="PF05016">
    <property type="entry name" value="ParE_toxin"/>
    <property type="match status" value="1"/>
</dbReference>
<reference evidence="3 4" key="1">
    <citation type="submission" date="2014-08" db="EMBL/GenBank/DDBJ databases">
        <authorList>
            <person name="Chen Y.-H."/>
        </authorList>
    </citation>
    <scope>NUCLEOTIDE SEQUENCE [LARGE SCALE GENOMIC DNA]</scope>
</reference>
<dbReference type="NCBIfam" id="TIGR02385">
    <property type="entry name" value="RelE_StbE"/>
    <property type="match status" value="1"/>
</dbReference>
<accession>A0A0T7GQ32</accession>
<dbReference type="Proteomes" id="UP000039660">
    <property type="component" value="Unassembled WGS sequence"/>
</dbReference>
<dbReference type="SUPFAM" id="SSF143011">
    <property type="entry name" value="RelE-like"/>
    <property type="match status" value="1"/>
</dbReference>
<dbReference type="AlphaFoldDB" id="A0A0T7GQ32"/>
<dbReference type="RefSeq" id="WP_046635343.1">
    <property type="nucleotide sequence ID" value="NZ_CCRK01000005.1"/>
</dbReference>
<comment type="similarity">
    <text evidence="1">Belongs to the RelE toxin family.</text>
</comment>
<proteinExistence type="inferred from homology"/>
<evidence type="ECO:0000256" key="1">
    <source>
        <dbReference type="ARBA" id="ARBA00006226"/>
    </source>
</evidence>
<protein>
    <submittedName>
        <fullName evidence="3">Addiction module toxin, RelE/StbE family</fullName>
    </submittedName>
</protein>
<name>A0A0T7GQ32_NEOGA</name>
<dbReference type="InterPro" id="IPR007712">
    <property type="entry name" value="RelE/ParE_toxin"/>
</dbReference>
<dbReference type="EMBL" id="CCRK01000005">
    <property type="protein sequence ID" value="CDZ49287.1"/>
    <property type="molecule type" value="Genomic_DNA"/>
</dbReference>
<dbReference type="InterPro" id="IPR035093">
    <property type="entry name" value="RelE/ParE_toxin_dom_sf"/>
</dbReference>
<evidence type="ECO:0000313" key="4">
    <source>
        <dbReference type="Proteomes" id="UP000039660"/>
    </source>
</evidence>
<evidence type="ECO:0000313" key="3">
    <source>
        <dbReference type="EMBL" id="CDZ49287.1"/>
    </source>
</evidence>
<dbReference type="PANTHER" id="PTHR35601:SF1">
    <property type="entry name" value="TOXIN RELE"/>
    <property type="match status" value="1"/>
</dbReference>